<comment type="similarity">
    <text evidence="14 15">In the central section; belongs to the AAA ATPase family.</text>
</comment>
<evidence type="ECO:0000256" key="3">
    <source>
        <dbReference type="ARBA" id="ARBA00022475"/>
    </source>
</evidence>
<dbReference type="NCBIfam" id="TIGR01241">
    <property type="entry name" value="FtsH_fam"/>
    <property type="match status" value="1"/>
</dbReference>
<name>A0A6C2U7P9_PONDE</name>
<comment type="similarity">
    <text evidence="2 15">In the C-terminal section; belongs to the peptidase M41 family.</text>
</comment>
<dbReference type="InterPro" id="IPR003960">
    <property type="entry name" value="ATPase_AAA_CS"/>
</dbReference>
<dbReference type="PANTHER" id="PTHR23076:SF97">
    <property type="entry name" value="ATP-DEPENDENT ZINC METALLOPROTEASE YME1L1"/>
    <property type="match status" value="1"/>
</dbReference>
<dbReference type="GO" id="GO:0005886">
    <property type="term" value="C:plasma membrane"/>
    <property type="evidence" value="ECO:0007669"/>
    <property type="project" value="UniProtKB-SubCell"/>
</dbReference>
<dbReference type="FunFam" id="1.20.58.760:FF:000001">
    <property type="entry name" value="ATP-dependent zinc metalloprotease FtsH"/>
    <property type="match status" value="1"/>
</dbReference>
<protein>
    <recommendedName>
        <fullName evidence="15">ATP-dependent zinc metalloprotease FtsH</fullName>
        <ecNumber evidence="15">3.4.24.-</ecNumber>
    </recommendedName>
</protein>
<keyword evidence="5 15" id="KW-0812">Transmembrane</keyword>
<keyword evidence="3 15" id="KW-1003">Cell membrane</keyword>
<dbReference type="InterPro" id="IPR041569">
    <property type="entry name" value="AAA_lid_3"/>
</dbReference>
<evidence type="ECO:0000256" key="7">
    <source>
        <dbReference type="ARBA" id="ARBA00022741"/>
    </source>
</evidence>
<feature type="binding site" evidence="15">
    <location>
        <position position="448"/>
    </location>
    <ligand>
        <name>Zn(2+)</name>
        <dbReference type="ChEBI" id="CHEBI:29105"/>
        <note>catalytic</note>
    </ligand>
</feature>
<dbReference type="Pfam" id="PF00004">
    <property type="entry name" value="AAA"/>
    <property type="match status" value="1"/>
</dbReference>
<keyword evidence="6 15" id="KW-0479">Metal-binding</keyword>
<evidence type="ECO:0000256" key="5">
    <source>
        <dbReference type="ARBA" id="ARBA00022692"/>
    </source>
</evidence>
<keyword evidence="10 15" id="KW-0067">ATP-binding</keyword>
<feature type="active site" evidence="15">
    <location>
        <position position="445"/>
    </location>
</feature>
<dbReference type="InterPro" id="IPR037219">
    <property type="entry name" value="Peptidase_M41-like"/>
</dbReference>
<keyword evidence="20" id="KW-1185">Reference proteome</keyword>
<feature type="compositionally biased region" description="Basic and acidic residues" evidence="17">
    <location>
        <begin position="647"/>
        <end position="656"/>
    </location>
</feature>
<feature type="binding site" evidence="15">
    <location>
        <position position="444"/>
    </location>
    <ligand>
        <name>Zn(2+)</name>
        <dbReference type="ChEBI" id="CHEBI:29105"/>
        <note>catalytic</note>
    </ligand>
</feature>
<evidence type="ECO:0000259" key="18">
    <source>
        <dbReference type="SMART" id="SM00382"/>
    </source>
</evidence>
<evidence type="ECO:0000256" key="8">
    <source>
        <dbReference type="ARBA" id="ARBA00022801"/>
    </source>
</evidence>
<dbReference type="InterPro" id="IPR011546">
    <property type="entry name" value="Pept_M41_FtsH_extracell"/>
</dbReference>
<keyword evidence="9 15" id="KW-0862">Zinc</keyword>
<comment type="subunit">
    <text evidence="15">Homohexamer.</text>
</comment>
<evidence type="ECO:0000256" key="4">
    <source>
        <dbReference type="ARBA" id="ARBA00022670"/>
    </source>
</evidence>
<dbReference type="Gene3D" id="1.10.8.60">
    <property type="match status" value="1"/>
</dbReference>
<keyword evidence="8 15" id="KW-0378">Hydrolase</keyword>
<keyword evidence="7 15" id="KW-0547">Nucleotide-binding</keyword>
<dbReference type="Proteomes" id="UP000366872">
    <property type="component" value="Unassembled WGS sequence"/>
</dbReference>
<dbReference type="AlphaFoldDB" id="A0A6C2U7P9"/>
<feature type="transmembrane region" description="Helical" evidence="15">
    <location>
        <begin position="27"/>
        <end position="45"/>
    </location>
</feature>
<keyword evidence="13 15" id="KW-0472">Membrane</keyword>
<dbReference type="SUPFAM" id="SSF52540">
    <property type="entry name" value="P-loop containing nucleoside triphosphate hydrolases"/>
    <property type="match status" value="1"/>
</dbReference>
<evidence type="ECO:0000256" key="9">
    <source>
        <dbReference type="ARBA" id="ARBA00022833"/>
    </source>
</evidence>
<dbReference type="InterPro" id="IPR027417">
    <property type="entry name" value="P-loop_NTPase"/>
</dbReference>
<dbReference type="Gene3D" id="1.20.58.760">
    <property type="entry name" value="Peptidase M41"/>
    <property type="match status" value="1"/>
</dbReference>
<dbReference type="InterPro" id="IPR003593">
    <property type="entry name" value="AAA+_ATPase"/>
</dbReference>
<evidence type="ECO:0000256" key="2">
    <source>
        <dbReference type="ARBA" id="ARBA00010044"/>
    </source>
</evidence>
<dbReference type="SMART" id="SM00382">
    <property type="entry name" value="AAA"/>
    <property type="match status" value="1"/>
</dbReference>
<evidence type="ECO:0000256" key="10">
    <source>
        <dbReference type="ARBA" id="ARBA00022840"/>
    </source>
</evidence>
<comment type="function">
    <text evidence="15">Acts as a processive, ATP-dependent zinc metallopeptidase for both cytoplasmic and membrane proteins. Plays a role in the quality control of integral membrane proteins.</text>
</comment>
<evidence type="ECO:0000256" key="13">
    <source>
        <dbReference type="ARBA" id="ARBA00023136"/>
    </source>
</evidence>
<dbReference type="RefSeq" id="WP_136081527.1">
    <property type="nucleotide sequence ID" value="NZ_CAAHFG010000003.1"/>
</dbReference>
<dbReference type="GO" id="GO:0016887">
    <property type="term" value="F:ATP hydrolysis activity"/>
    <property type="evidence" value="ECO:0007669"/>
    <property type="project" value="UniProtKB-UniRule"/>
</dbReference>
<evidence type="ECO:0000256" key="6">
    <source>
        <dbReference type="ARBA" id="ARBA00022723"/>
    </source>
</evidence>
<dbReference type="Pfam" id="PF06480">
    <property type="entry name" value="FtsH_ext"/>
    <property type="match status" value="1"/>
</dbReference>
<dbReference type="Pfam" id="PF17862">
    <property type="entry name" value="AAA_lid_3"/>
    <property type="match status" value="1"/>
</dbReference>
<feature type="region of interest" description="Disordered" evidence="17">
    <location>
        <begin position="1"/>
        <end position="24"/>
    </location>
</feature>
<evidence type="ECO:0000256" key="12">
    <source>
        <dbReference type="ARBA" id="ARBA00023049"/>
    </source>
</evidence>
<proteinExistence type="inferred from homology"/>
<evidence type="ECO:0000256" key="1">
    <source>
        <dbReference type="ARBA" id="ARBA00004370"/>
    </source>
</evidence>
<reference evidence="19 20" key="1">
    <citation type="submission" date="2019-04" db="EMBL/GenBank/DDBJ databases">
        <authorList>
            <person name="Van Vliet M D."/>
        </authorList>
    </citation>
    <scope>NUCLEOTIDE SEQUENCE [LARGE SCALE GENOMIC DNA]</scope>
    <source>
        <strain evidence="19 20">F1</strain>
    </source>
</reference>
<dbReference type="GO" id="GO:0004222">
    <property type="term" value="F:metalloendopeptidase activity"/>
    <property type="evidence" value="ECO:0007669"/>
    <property type="project" value="InterPro"/>
</dbReference>
<dbReference type="GO" id="GO:0005524">
    <property type="term" value="F:ATP binding"/>
    <property type="evidence" value="ECO:0007669"/>
    <property type="project" value="UniProtKB-UniRule"/>
</dbReference>
<dbReference type="PROSITE" id="PS00674">
    <property type="entry name" value="AAA"/>
    <property type="match status" value="1"/>
</dbReference>
<dbReference type="Gene3D" id="3.30.720.210">
    <property type="match status" value="1"/>
</dbReference>
<keyword evidence="11 15" id="KW-1133">Transmembrane helix</keyword>
<feature type="transmembrane region" description="Helical" evidence="15">
    <location>
        <begin position="129"/>
        <end position="150"/>
    </location>
</feature>
<feature type="compositionally biased region" description="Basic and acidic residues" evidence="17">
    <location>
        <begin position="1"/>
        <end position="12"/>
    </location>
</feature>
<dbReference type="GO" id="GO:0030163">
    <property type="term" value="P:protein catabolic process"/>
    <property type="evidence" value="ECO:0007669"/>
    <property type="project" value="UniProtKB-UniRule"/>
</dbReference>
<dbReference type="PANTHER" id="PTHR23076">
    <property type="entry name" value="METALLOPROTEASE M41 FTSH"/>
    <property type="match status" value="1"/>
</dbReference>
<evidence type="ECO:0000256" key="15">
    <source>
        <dbReference type="HAMAP-Rule" id="MF_01458"/>
    </source>
</evidence>
<feature type="binding site" evidence="15">
    <location>
        <begin position="222"/>
        <end position="229"/>
    </location>
    <ligand>
        <name>ATP</name>
        <dbReference type="ChEBI" id="CHEBI:30616"/>
    </ligand>
</feature>
<dbReference type="FunFam" id="1.10.8.60:FF:000001">
    <property type="entry name" value="ATP-dependent zinc metalloprotease FtsH"/>
    <property type="match status" value="1"/>
</dbReference>
<organism evidence="19 20">
    <name type="scientific">Pontiella desulfatans</name>
    <dbReference type="NCBI Taxonomy" id="2750659"/>
    <lineage>
        <taxon>Bacteria</taxon>
        <taxon>Pseudomonadati</taxon>
        <taxon>Kiritimatiellota</taxon>
        <taxon>Kiritimatiellia</taxon>
        <taxon>Kiritimatiellales</taxon>
        <taxon>Pontiellaceae</taxon>
        <taxon>Pontiella</taxon>
    </lineage>
</organism>
<comment type="similarity">
    <text evidence="16">Belongs to the AAA ATPase family.</text>
</comment>
<evidence type="ECO:0000313" key="20">
    <source>
        <dbReference type="Proteomes" id="UP000366872"/>
    </source>
</evidence>
<dbReference type="InterPro" id="IPR003959">
    <property type="entry name" value="ATPase_AAA_core"/>
</dbReference>
<dbReference type="CDD" id="cd19501">
    <property type="entry name" value="RecA-like_FtsH"/>
    <property type="match status" value="1"/>
</dbReference>
<feature type="domain" description="AAA+ ATPase" evidence="18">
    <location>
        <begin position="214"/>
        <end position="353"/>
    </location>
</feature>
<dbReference type="FunFam" id="3.40.50.300:FF:000001">
    <property type="entry name" value="ATP-dependent zinc metalloprotease FtsH"/>
    <property type="match status" value="1"/>
</dbReference>
<sequence length="656" mass="72446">MADDKQQKEPKGNKPGKKGPPPMPMRGLAISFLMMAVFLTVLHLFSNNSQKSNEIEYTDFVNMVKNGRVSKVDIAHDGAGNHYVSGESMDINESGTTQFRTEIILTEKLMEMLEDNGVQVKVKRPKTMLVSILANIVPFILIFGIIYFIFIRQMKNAGRGAMSFGKSRAKLLTQDKNKITFKDVAGVDEAKEELAEVVEFLKDPKRFQKLGGKMPKGVLLSGSPGTGKTLLAKAVAGEADVPFFTISGSDFVEMFVGIGASRVRDMFEQGKKNAPCIIFIDEIDAVGRSRFSGIGGGHDEREQTLNALLVEMDGFDTQEGIIIVAATNRPDVLDPALLRPGRFDRQVVVDLPTLEGREQILKIHSRNVRLSDQVDLKRSARGTPGFSGADLANLVNEAALLASRRGADFVEQEDMEEARDKVMWGRERRSHVLDPEEKKLTAYHEAGHAIAMYKTPECEPIHKVTIIPRGRALGATMSLPEKDRYTQSQKRLEADLVALMGGRAAEEMIFEDVTTGAHNDIERSTMIARAMVCEYGMSKLLGPQNLGSHNQPVFLGQGISGAHEHSEETSQKIDQEVQRILAEAYDKCMKILTDNREQLVALSELLIEREVLDFAEVDSIMKTGKLPEGSEKTEPPPIEEAAADSEAEPKSEAETE</sequence>
<dbReference type="GO" id="GO:0008270">
    <property type="term" value="F:zinc ion binding"/>
    <property type="evidence" value="ECO:0007669"/>
    <property type="project" value="UniProtKB-UniRule"/>
</dbReference>
<evidence type="ECO:0000256" key="16">
    <source>
        <dbReference type="RuleBase" id="RU003651"/>
    </source>
</evidence>
<evidence type="ECO:0000256" key="14">
    <source>
        <dbReference type="ARBA" id="ARBA00061570"/>
    </source>
</evidence>
<dbReference type="GO" id="GO:0004176">
    <property type="term" value="F:ATP-dependent peptidase activity"/>
    <property type="evidence" value="ECO:0007669"/>
    <property type="project" value="InterPro"/>
</dbReference>
<dbReference type="InterPro" id="IPR000642">
    <property type="entry name" value="Peptidase_M41"/>
</dbReference>
<gene>
    <name evidence="15 19" type="primary">ftsH</name>
    <name evidence="19" type="ORF">PDESU_04554</name>
</gene>
<feature type="binding site" evidence="15">
    <location>
        <position position="520"/>
    </location>
    <ligand>
        <name>Zn(2+)</name>
        <dbReference type="ChEBI" id="CHEBI:29105"/>
        <note>catalytic</note>
    </ligand>
</feature>
<dbReference type="EC" id="3.4.24.-" evidence="15"/>
<dbReference type="GO" id="GO:0006508">
    <property type="term" value="P:proteolysis"/>
    <property type="evidence" value="ECO:0007669"/>
    <property type="project" value="UniProtKB-KW"/>
</dbReference>
<keyword evidence="12 15" id="KW-0482">Metalloprotease</keyword>
<evidence type="ECO:0000256" key="11">
    <source>
        <dbReference type="ARBA" id="ARBA00022989"/>
    </source>
</evidence>
<comment type="cofactor">
    <cofactor evidence="15">
        <name>Zn(2+)</name>
        <dbReference type="ChEBI" id="CHEBI:29105"/>
    </cofactor>
    <text evidence="15">Binds 1 zinc ion per subunit.</text>
</comment>
<dbReference type="Gene3D" id="3.40.50.300">
    <property type="entry name" value="P-loop containing nucleotide triphosphate hydrolases"/>
    <property type="match status" value="1"/>
</dbReference>
<evidence type="ECO:0000256" key="17">
    <source>
        <dbReference type="SAM" id="MobiDB-lite"/>
    </source>
</evidence>
<dbReference type="EMBL" id="CAAHFG010000003">
    <property type="protein sequence ID" value="VGO15965.1"/>
    <property type="molecule type" value="Genomic_DNA"/>
</dbReference>
<accession>A0A6C2U7P9</accession>
<dbReference type="InterPro" id="IPR005936">
    <property type="entry name" value="FtsH"/>
</dbReference>
<dbReference type="HAMAP" id="MF_01458">
    <property type="entry name" value="FtsH"/>
    <property type="match status" value="1"/>
</dbReference>
<comment type="subcellular location">
    <subcellularLocation>
        <location evidence="15">Cell membrane</location>
        <topology evidence="15">Multi-pass membrane protein</topology>
        <orientation evidence="15">Cytoplasmic side</orientation>
    </subcellularLocation>
    <subcellularLocation>
        <location evidence="1">Membrane</location>
    </subcellularLocation>
</comment>
<dbReference type="SUPFAM" id="SSF140990">
    <property type="entry name" value="FtsH protease domain-like"/>
    <property type="match status" value="1"/>
</dbReference>
<dbReference type="Pfam" id="PF01434">
    <property type="entry name" value="Peptidase_M41"/>
    <property type="match status" value="1"/>
</dbReference>
<keyword evidence="4 15" id="KW-0645">Protease</keyword>
<evidence type="ECO:0000313" key="19">
    <source>
        <dbReference type="EMBL" id="VGO15965.1"/>
    </source>
</evidence>
<feature type="region of interest" description="Disordered" evidence="17">
    <location>
        <begin position="622"/>
        <end position="656"/>
    </location>
</feature>